<comment type="caution">
    <text evidence="2">The sequence shown here is derived from an EMBL/GenBank/DDBJ whole genome shotgun (WGS) entry which is preliminary data.</text>
</comment>
<dbReference type="AlphaFoldDB" id="A0A6G0QNX2"/>
<reference evidence="2 3" key="1">
    <citation type="submission" date="2018-09" db="EMBL/GenBank/DDBJ databases">
        <title>Genomic investigation of the strawberry pathogen Phytophthora fragariae indicates pathogenicity is determined by transcriptional variation in three key races.</title>
        <authorList>
            <person name="Adams T.M."/>
            <person name="Armitage A.D."/>
            <person name="Sobczyk M.K."/>
            <person name="Bates H.J."/>
            <person name="Dunwell J.M."/>
            <person name="Nellist C.F."/>
            <person name="Harrison R.J."/>
        </authorList>
    </citation>
    <scope>NUCLEOTIDE SEQUENCE [LARGE SCALE GENOMIC DNA]</scope>
    <source>
        <strain evidence="2 3">NOV-77</strain>
    </source>
</reference>
<feature type="region of interest" description="Disordered" evidence="1">
    <location>
        <begin position="1"/>
        <end position="101"/>
    </location>
</feature>
<evidence type="ECO:0000256" key="1">
    <source>
        <dbReference type="SAM" id="MobiDB-lite"/>
    </source>
</evidence>
<sequence>MTRGDNGEQEDLMSEGFHSTGSAGGEPQPFPDAAHPEGSPTKEGALLMGAQVPSRRTRRARTWRTQTCRPQKDWPWPEGSSREPSTSRAGTLTVPRRERGPTLALVPLRPLQVRPLFKEVRANEDPRLELAAMC</sequence>
<proteinExistence type="predicted"/>
<dbReference type="EMBL" id="QXFY01002579">
    <property type="protein sequence ID" value="KAE9295273.1"/>
    <property type="molecule type" value="Genomic_DNA"/>
</dbReference>
<protein>
    <submittedName>
        <fullName evidence="2">Uncharacterized protein</fullName>
    </submittedName>
</protein>
<name>A0A6G0QNX2_9STRA</name>
<evidence type="ECO:0000313" key="2">
    <source>
        <dbReference type="EMBL" id="KAE9295273.1"/>
    </source>
</evidence>
<gene>
    <name evidence="2" type="ORF">PF008_g24306</name>
</gene>
<accession>A0A6G0QNX2</accession>
<organism evidence="2 3">
    <name type="scientific">Phytophthora fragariae</name>
    <dbReference type="NCBI Taxonomy" id="53985"/>
    <lineage>
        <taxon>Eukaryota</taxon>
        <taxon>Sar</taxon>
        <taxon>Stramenopiles</taxon>
        <taxon>Oomycota</taxon>
        <taxon>Peronosporomycetes</taxon>
        <taxon>Peronosporales</taxon>
        <taxon>Peronosporaceae</taxon>
        <taxon>Phytophthora</taxon>
    </lineage>
</organism>
<evidence type="ECO:0000313" key="3">
    <source>
        <dbReference type="Proteomes" id="UP000486351"/>
    </source>
</evidence>
<dbReference type="Proteomes" id="UP000486351">
    <property type="component" value="Unassembled WGS sequence"/>
</dbReference>